<organism evidence="8 9">
    <name type="scientific">Anaerobacillus arseniciselenatis</name>
    <dbReference type="NCBI Taxonomy" id="85682"/>
    <lineage>
        <taxon>Bacteria</taxon>
        <taxon>Bacillati</taxon>
        <taxon>Bacillota</taxon>
        <taxon>Bacilli</taxon>
        <taxon>Bacillales</taxon>
        <taxon>Bacillaceae</taxon>
        <taxon>Anaerobacillus</taxon>
    </lineage>
</organism>
<evidence type="ECO:0000256" key="3">
    <source>
        <dbReference type="ARBA" id="ARBA00023082"/>
    </source>
</evidence>
<keyword evidence="4" id="KW-0238">DNA-binding</keyword>
<dbReference type="InterPro" id="IPR013249">
    <property type="entry name" value="RNA_pol_sigma70_r4_t2"/>
</dbReference>
<dbReference type="NCBIfam" id="TIGR02937">
    <property type="entry name" value="sigma70-ECF"/>
    <property type="match status" value="1"/>
</dbReference>
<dbReference type="EMBL" id="MLQQ01000002">
    <property type="protein sequence ID" value="OIJ15262.1"/>
    <property type="molecule type" value="Genomic_DNA"/>
</dbReference>
<sequence length="173" mass="21122">MDKNKKEKLDEIYRKHAKSLYYFLYRLSGSSTTAEDLVQETFYKATISLSFYEDYEVRSWLFKVARHAYLDEWRKRKRWEWVPFIDAIHKQSDLLSPYEQPEDYVTAKESEDDMIQLMKKLNETYRTIIYLREDEQLSYQEIAAVLDMNENQVKVTLHRARNRLHEFASRQHF</sequence>
<dbReference type="Proteomes" id="UP000180098">
    <property type="component" value="Unassembled WGS sequence"/>
</dbReference>
<evidence type="ECO:0000256" key="1">
    <source>
        <dbReference type="ARBA" id="ARBA00010641"/>
    </source>
</evidence>
<evidence type="ECO:0000259" key="7">
    <source>
        <dbReference type="Pfam" id="PF08281"/>
    </source>
</evidence>
<gene>
    <name evidence="8" type="ORF">BKP35_05280</name>
</gene>
<evidence type="ECO:0000256" key="4">
    <source>
        <dbReference type="ARBA" id="ARBA00023125"/>
    </source>
</evidence>
<dbReference type="RefSeq" id="WP_071312366.1">
    <property type="nucleotide sequence ID" value="NZ_MLQQ01000002.1"/>
</dbReference>
<dbReference type="GO" id="GO:0016987">
    <property type="term" value="F:sigma factor activity"/>
    <property type="evidence" value="ECO:0007669"/>
    <property type="project" value="UniProtKB-KW"/>
</dbReference>
<dbReference type="InterPro" id="IPR007627">
    <property type="entry name" value="RNA_pol_sigma70_r2"/>
</dbReference>
<evidence type="ECO:0000259" key="6">
    <source>
        <dbReference type="Pfam" id="PF04542"/>
    </source>
</evidence>
<dbReference type="InterPro" id="IPR014296">
    <property type="entry name" value="RNA_pol_sigma-M_bacilli"/>
</dbReference>
<dbReference type="PANTHER" id="PTHR43133">
    <property type="entry name" value="RNA POLYMERASE ECF-TYPE SIGMA FACTO"/>
    <property type="match status" value="1"/>
</dbReference>
<dbReference type="GO" id="GO:0003677">
    <property type="term" value="F:DNA binding"/>
    <property type="evidence" value="ECO:0007669"/>
    <property type="project" value="UniProtKB-KW"/>
</dbReference>
<dbReference type="InterPro" id="IPR013324">
    <property type="entry name" value="RNA_pol_sigma_r3/r4-like"/>
</dbReference>
<dbReference type="PANTHER" id="PTHR43133:SF52">
    <property type="entry name" value="ECF RNA POLYMERASE SIGMA FACTOR SIGL"/>
    <property type="match status" value="1"/>
</dbReference>
<feature type="domain" description="RNA polymerase sigma-70 region 2" evidence="6">
    <location>
        <begin position="12"/>
        <end position="78"/>
    </location>
</feature>
<evidence type="ECO:0000256" key="2">
    <source>
        <dbReference type="ARBA" id="ARBA00023015"/>
    </source>
</evidence>
<keyword evidence="5" id="KW-0804">Transcription</keyword>
<evidence type="ECO:0000313" key="9">
    <source>
        <dbReference type="Proteomes" id="UP000180098"/>
    </source>
</evidence>
<reference evidence="8 9" key="1">
    <citation type="submission" date="2016-10" db="EMBL/GenBank/DDBJ databases">
        <title>Draft genome sequences of four alkaliphilic bacteria belonging to the Anaerobacillus genus.</title>
        <authorList>
            <person name="Bassil N.M."/>
            <person name="Lloyd J.R."/>
        </authorList>
    </citation>
    <scope>NUCLEOTIDE SEQUENCE [LARGE SCALE GENOMIC DNA]</scope>
    <source>
        <strain evidence="8 9">DSM 15340</strain>
    </source>
</reference>
<dbReference type="InterPro" id="IPR013325">
    <property type="entry name" value="RNA_pol_sigma_r2"/>
</dbReference>
<dbReference type="Gene3D" id="1.10.10.10">
    <property type="entry name" value="Winged helix-like DNA-binding domain superfamily/Winged helix DNA-binding domain"/>
    <property type="match status" value="1"/>
</dbReference>
<proteinExistence type="inferred from homology"/>
<dbReference type="SUPFAM" id="SSF88946">
    <property type="entry name" value="Sigma2 domain of RNA polymerase sigma factors"/>
    <property type="match status" value="1"/>
</dbReference>
<protein>
    <submittedName>
        <fullName evidence="8">RNA polymerase</fullName>
    </submittedName>
</protein>
<evidence type="ECO:0000313" key="8">
    <source>
        <dbReference type="EMBL" id="OIJ15262.1"/>
    </source>
</evidence>
<dbReference type="CDD" id="cd06171">
    <property type="entry name" value="Sigma70_r4"/>
    <property type="match status" value="1"/>
</dbReference>
<dbReference type="Gene3D" id="1.10.1740.10">
    <property type="match status" value="1"/>
</dbReference>
<dbReference type="GO" id="GO:0006352">
    <property type="term" value="P:DNA-templated transcription initiation"/>
    <property type="evidence" value="ECO:0007669"/>
    <property type="project" value="InterPro"/>
</dbReference>
<keyword evidence="9" id="KW-1185">Reference proteome</keyword>
<comment type="caution">
    <text evidence="8">The sequence shown here is derived from an EMBL/GenBank/DDBJ whole genome shotgun (WGS) entry which is preliminary data.</text>
</comment>
<dbReference type="Pfam" id="PF08281">
    <property type="entry name" value="Sigma70_r4_2"/>
    <property type="match status" value="1"/>
</dbReference>
<dbReference type="InterPro" id="IPR039425">
    <property type="entry name" value="RNA_pol_sigma-70-like"/>
</dbReference>
<evidence type="ECO:0000256" key="5">
    <source>
        <dbReference type="ARBA" id="ARBA00023163"/>
    </source>
</evidence>
<dbReference type="AlphaFoldDB" id="A0A1S2LRX7"/>
<keyword evidence="3" id="KW-0731">Sigma factor</keyword>
<name>A0A1S2LRX7_9BACI</name>
<comment type="similarity">
    <text evidence="1">Belongs to the sigma-70 factor family. ECF subfamily.</text>
</comment>
<dbReference type="SUPFAM" id="SSF88659">
    <property type="entry name" value="Sigma3 and sigma4 domains of RNA polymerase sigma factors"/>
    <property type="match status" value="1"/>
</dbReference>
<dbReference type="InterPro" id="IPR014284">
    <property type="entry name" value="RNA_pol_sigma-70_dom"/>
</dbReference>
<dbReference type="OrthoDB" id="9795666at2"/>
<keyword evidence="2" id="KW-0805">Transcription regulation</keyword>
<feature type="domain" description="RNA polymerase sigma factor 70 region 4 type 2" evidence="7">
    <location>
        <begin position="114"/>
        <end position="164"/>
    </location>
</feature>
<dbReference type="NCBIfam" id="TIGR02950">
    <property type="entry name" value="SigM_subfam"/>
    <property type="match status" value="1"/>
</dbReference>
<dbReference type="Pfam" id="PF04542">
    <property type="entry name" value="Sigma70_r2"/>
    <property type="match status" value="1"/>
</dbReference>
<dbReference type="InterPro" id="IPR036388">
    <property type="entry name" value="WH-like_DNA-bd_sf"/>
</dbReference>
<accession>A0A1S2LRX7</accession>